<dbReference type="InterPro" id="IPR012340">
    <property type="entry name" value="NA-bd_OB-fold"/>
</dbReference>
<name>A0A9D1UQN6_9CORY</name>
<protein>
    <submittedName>
        <fullName evidence="2">TOBE domain-containing protein</fullName>
    </submittedName>
</protein>
<dbReference type="AlphaFoldDB" id="A0A9D1UQN6"/>
<sequence>HDQVEAMTMGHRVAVLNFGELQQVDTPKKLYEEPANAFVAGFIGSPAMNLIRVNGSVEGWDLQLPREEVIVGVRPEALELAEAGVAGTVTMVEELGADSYIYVDTAHGQLVARGGDTRQAPGVGEQVHVAPRSGAQVHYFDAITEQRINEG</sequence>
<gene>
    <name evidence="2" type="ORF">H9867_06445</name>
</gene>
<evidence type="ECO:0000313" key="2">
    <source>
        <dbReference type="EMBL" id="HIW96103.1"/>
    </source>
</evidence>
<feature type="non-terminal residue" evidence="2">
    <location>
        <position position="1"/>
    </location>
</feature>
<dbReference type="Pfam" id="PF08402">
    <property type="entry name" value="TOBE_2"/>
    <property type="match status" value="1"/>
</dbReference>
<dbReference type="InterPro" id="IPR027417">
    <property type="entry name" value="P-loop_NTPase"/>
</dbReference>
<dbReference type="Gene3D" id="2.40.50.140">
    <property type="entry name" value="Nucleic acid-binding proteins"/>
    <property type="match status" value="1"/>
</dbReference>
<dbReference type="GO" id="GO:0016887">
    <property type="term" value="F:ATP hydrolysis activity"/>
    <property type="evidence" value="ECO:0007669"/>
    <property type="project" value="InterPro"/>
</dbReference>
<evidence type="ECO:0000259" key="1">
    <source>
        <dbReference type="Pfam" id="PF08402"/>
    </source>
</evidence>
<dbReference type="PANTHER" id="PTHR43875:SF1">
    <property type="entry name" value="OSMOPROTECTIVE COMPOUNDS UPTAKE ATP-BINDING PROTEIN GGTA"/>
    <property type="match status" value="1"/>
</dbReference>
<reference evidence="2" key="2">
    <citation type="submission" date="2021-04" db="EMBL/GenBank/DDBJ databases">
        <authorList>
            <person name="Gilroy R."/>
        </authorList>
    </citation>
    <scope>NUCLEOTIDE SEQUENCE</scope>
    <source>
        <strain evidence="2">4376</strain>
    </source>
</reference>
<dbReference type="GO" id="GO:0055052">
    <property type="term" value="C:ATP-binding cassette (ABC) transporter complex, substrate-binding subunit-containing"/>
    <property type="evidence" value="ECO:0007669"/>
    <property type="project" value="TreeGrafter"/>
</dbReference>
<comment type="caution">
    <text evidence="2">The sequence shown here is derived from an EMBL/GenBank/DDBJ whole genome shotgun (WGS) entry which is preliminary data.</text>
</comment>
<dbReference type="PANTHER" id="PTHR43875">
    <property type="entry name" value="MALTODEXTRIN IMPORT ATP-BINDING PROTEIN MSMX"/>
    <property type="match status" value="1"/>
</dbReference>
<dbReference type="GO" id="GO:0022857">
    <property type="term" value="F:transmembrane transporter activity"/>
    <property type="evidence" value="ECO:0007669"/>
    <property type="project" value="InterPro"/>
</dbReference>
<dbReference type="SUPFAM" id="SSF52540">
    <property type="entry name" value="P-loop containing nucleoside triphosphate hydrolases"/>
    <property type="match status" value="1"/>
</dbReference>
<proteinExistence type="predicted"/>
<feature type="domain" description="Transport-associated OB type 2" evidence="1">
    <location>
        <begin position="71"/>
        <end position="134"/>
    </location>
</feature>
<dbReference type="InterPro" id="IPR008995">
    <property type="entry name" value="Mo/tungstate-bd_C_term_dom"/>
</dbReference>
<reference evidence="2" key="1">
    <citation type="journal article" date="2021" name="PeerJ">
        <title>Extensive microbial diversity within the chicken gut microbiome revealed by metagenomics and culture.</title>
        <authorList>
            <person name="Gilroy R."/>
            <person name="Ravi A."/>
            <person name="Getino M."/>
            <person name="Pursley I."/>
            <person name="Horton D.L."/>
            <person name="Alikhan N.F."/>
            <person name="Baker D."/>
            <person name="Gharbi K."/>
            <person name="Hall N."/>
            <person name="Watson M."/>
            <person name="Adriaenssens E.M."/>
            <person name="Foster-Nyarko E."/>
            <person name="Jarju S."/>
            <person name="Secka A."/>
            <person name="Antonio M."/>
            <person name="Oren A."/>
            <person name="Chaudhuri R.R."/>
            <person name="La Ragione R."/>
            <person name="Hildebrand F."/>
            <person name="Pallen M.J."/>
        </authorList>
    </citation>
    <scope>NUCLEOTIDE SEQUENCE</scope>
    <source>
        <strain evidence="2">4376</strain>
    </source>
</reference>
<dbReference type="InterPro" id="IPR047641">
    <property type="entry name" value="ABC_transpr_MalK/UgpC-like"/>
</dbReference>
<dbReference type="Gene3D" id="2.40.50.100">
    <property type="match status" value="2"/>
</dbReference>
<organism evidence="2 3">
    <name type="scientific">Candidatus Corynebacterium gallistercoris</name>
    <dbReference type="NCBI Taxonomy" id="2838530"/>
    <lineage>
        <taxon>Bacteria</taxon>
        <taxon>Bacillati</taxon>
        <taxon>Actinomycetota</taxon>
        <taxon>Actinomycetes</taxon>
        <taxon>Mycobacteriales</taxon>
        <taxon>Corynebacteriaceae</taxon>
        <taxon>Corynebacterium</taxon>
    </lineage>
</organism>
<dbReference type="SUPFAM" id="SSF50331">
    <property type="entry name" value="MOP-like"/>
    <property type="match status" value="1"/>
</dbReference>
<dbReference type="Proteomes" id="UP000824189">
    <property type="component" value="Unassembled WGS sequence"/>
</dbReference>
<dbReference type="EMBL" id="DXFZ01000082">
    <property type="protein sequence ID" value="HIW96103.1"/>
    <property type="molecule type" value="Genomic_DNA"/>
</dbReference>
<evidence type="ECO:0000313" key="3">
    <source>
        <dbReference type="Proteomes" id="UP000824189"/>
    </source>
</evidence>
<accession>A0A9D1UQN6</accession>
<dbReference type="InterPro" id="IPR013611">
    <property type="entry name" value="Transp-assoc_OB_typ2"/>
</dbReference>
<dbReference type="GO" id="GO:0005524">
    <property type="term" value="F:ATP binding"/>
    <property type="evidence" value="ECO:0007669"/>
    <property type="project" value="InterPro"/>
</dbReference>